<reference evidence="1" key="2">
    <citation type="journal article" date="2021" name="PeerJ">
        <title>Extensive microbial diversity within the chicken gut microbiome revealed by metagenomics and culture.</title>
        <authorList>
            <person name="Gilroy R."/>
            <person name="Ravi A."/>
            <person name="Getino M."/>
            <person name="Pursley I."/>
            <person name="Horton D.L."/>
            <person name="Alikhan N.F."/>
            <person name="Baker D."/>
            <person name="Gharbi K."/>
            <person name="Hall N."/>
            <person name="Watson M."/>
            <person name="Adriaenssens E.M."/>
            <person name="Foster-Nyarko E."/>
            <person name="Jarju S."/>
            <person name="Secka A."/>
            <person name="Antonio M."/>
            <person name="Oren A."/>
            <person name="Chaudhuri R.R."/>
            <person name="La Ragione R."/>
            <person name="Hildebrand F."/>
            <person name="Pallen M.J."/>
        </authorList>
    </citation>
    <scope>NUCLEOTIDE SEQUENCE</scope>
    <source>
        <strain evidence="1">ChiSxjej1B13-7958</strain>
    </source>
</reference>
<gene>
    <name evidence="1" type="ORF">IAB89_06995</name>
</gene>
<comment type="caution">
    <text evidence="1">The sequence shown here is derived from an EMBL/GenBank/DDBJ whole genome shotgun (WGS) entry which is preliminary data.</text>
</comment>
<organism evidence="1 2">
    <name type="scientific">Candidatus Caccousia avicola</name>
    <dbReference type="NCBI Taxonomy" id="2840721"/>
    <lineage>
        <taxon>Bacteria</taxon>
        <taxon>Bacillati</taxon>
        <taxon>Bacillota</taxon>
        <taxon>Clostridia</taxon>
        <taxon>Eubacteriales</taxon>
        <taxon>Oscillospiraceae</taxon>
        <taxon>Oscillospiraceae incertae sedis</taxon>
        <taxon>Candidatus Caccousia</taxon>
    </lineage>
</organism>
<dbReference type="InterPro" id="IPR011747">
    <property type="entry name" value="CHP02241"/>
</dbReference>
<reference evidence="1" key="1">
    <citation type="submission" date="2020-10" db="EMBL/GenBank/DDBJ databases">
        <authorList>
            <person name="Gilroy R."/>
        </authorList>
    </citation>
    <scope>NUCLEOTIDE SEQUENCE</scope>
    <source>
        <strain evidence="1">ChiSxjej1B13-7958</strain>
    </source>
</reference>
<dbReference type="Proteomes" id="UP000824242">
    <property type="component" value="Unassembled WGS sequence"/>
</dbReference>
<evidence type="ECO:0000313" key="2">
    <source>
        <dbReference type="Proteomes" id="UP000824242"/>
    </source>
</evidence>
<dbReference type="Pfam" id="PF06841">
    <property type="entry name" value="Phage_T4_gp19"/>
    <property type="match status" value="1"/>
</dbReference>
<dbReference type="AlphaFoldDB" id="A0A9D1AML9"/>
<dbReference type="InterPro" id="IPR010667">
    <property type="entry name" value="Phage_T4_Gp19"/>
</dbReference>
<dbReference type="EMBL" id="DVGZ01000073">
    <property type="protein sequence ID" value="HIR47391.1"/>
    <property type="molecule type" value="Genomic_DNA"/>
</dbReference>
<dbReference type="PANTHER" id="PTHR38009">
    <property type="entry name" value="CONSERVED HYPOTHETICAL PHAGE TAIL PROTEIN"/>
    <property type="match status" value="1"/>
</dbReference>
<dbReference type="GO" id="GO:0005198">
    <property type="term" value="F:structural molecule activity"/>
    <property type="evidence" value="ECO:0007669"/>
    <property type="project" value="InterPro"/>
</dbReference>
<protein>
    <submittedName>
        <fullName evidence="1">Phage tail protein</fullName>
    </submittedName>
</protein>
<dbReference type="NCBIfam" id="TIGR02241">
    <property type="entry name" value="conserved hypothetical phage tail region protein"/>
    <property type="match status" value="1"/>
</dbReference>
<sequence length="164" mass="17979">MADKTSGSLYYPLTKMNFLVTVDSVSGVAAFNEVTGVEATVDVIEFRQGNSNSLAPVKIPGLVKHGNVTLKFGYTRNNAFKDWLKKCVTERRGEDARSNVTIELINIQEGSPQSLVETTVDSSLTWQLTNAWVCKYTAPDLNASTSEVAIESVEIAYEELVIPN</sequence>
<proteinExistence type="predicted"/>
<accession>A0A9D1AML9</accession>
<name>A0A9D1AML9_9FIRM</name>
<evidence type="ECO:0000313" key="1">
    <source>
        <dbReference type="EMBL" id="HIR47391.1"/>
    </source>
</evidence>
<dbReference type="PANTHER" id="PTHR38009:SF1">
    <property type="entry name" value="CONSERVED HYPOTHETICAL PHAGE TAIL PROTEIN"/>
    <property type="match status" value="1"/>
</dbReference>